<evidence type="ECO:0000313" key="5">
    <source>
        <dbReference type="Proteomes" id="UP000034832"/>
    </source>
</evidence>
<dbReference type="RefSeq" id="WP_046828166.1">
    <property type="nucleotide sequence ID" value="NZ_LBIA02000001.1"/>
</dbReference>
<dbReference type="Pfam" id="PF00440">
    <property type="entry name" value="TetR_N"/>
    <property type="match status" value="1"/>
</dbReference>
<dbReference type="STRING" id="211460.YH63_11600"/>
<gene>
    <name evidence="4" type="ORF">YH63_007345</name>
</gene>
<proteinExistence type="predicted"/>
<evidence type="ECO:0000256" key="1">
    <source>
        <dbReference type="ARBA" id="ARBA00023125"/>
    </source>
</evidence>
<dbReference type="EMBL" id="LBIA02000001">
    <property type="protein sequence ID" value="TKT71237.1"/>
    <property type="molecule type" value="Genomic_DNA"/>
</dbReference>
<dbReference type="InterPro" id="IPR009057">
    <property type="entry name" value="Homeodomain-like_sf"/>
</dbReference>
<dbReference type="AlphaFoldDB" id="A0A4U6BLZ0"/>
<evidence type="ECO:0000256" key="2">
    <source>
        <dbReference type="PROSITE-ProRule" id="PRU00335"/>
    </source>
</evidence>
<organism evidence="4 5">
    <name type="scientific">Afipia massiliensis</name>
    <dbReference type="NCBI Taxonomy" id="211460"/>
    <lineage>
        <taxon>Bacteria</taxon>
        <taxon>Pseudomonadati</taxon>
        <taxon>Pseudomonadota</taxon>
        <taxon>Alphaproteobacteria</taxon>
        <taxon>Hyphomicrobiales</taxon>
        <taxon>Nitrobacteraceae</taxon>
        <taxon>Afipia</taxon>
    </lineage>
</organism>
<dbReference type="PROSITE" id="PS50977">
    <property type="entry name" value="HTH_TETR_2"/>
    <property type="match status" value="1"/>
</dbReference>
<comment type="caution">
    <text evidence="4">The sequence shown here is derived from an EMBL/GenBank/DDBJ whole genome shotgun (WGS) entry which is preliminary data.</text>
</comment>
<sequence length="186" mass="20551">MKNSAKPDQLSAADWLDQGLKTLTESGFTALKAEPLAKAMGVSRGSFYWHFADVGAFHAALLKRWREVTTEQIIASLERSPEGEIPMNVLLRRAFGGSRLTVDVAVRTWATVDPSARAAVQAIDKRRLSYMESLFVAQGYSPAVAQARAQILYWTFLGFTLSDKSLPKPRQEEILAELIRIANAPA</sequence>
<feature type="domain" description="HTH tetR-type" evidence="3">
    <location>
        <begin position="9"/>
        <end position="69"/>
    </location>
</feature>
<reference evidence="4" key="1">
    <citation type="submission" date="2019-04" db="EMBL/GenBank/DDBJ databases">
        <title>Whole genome sequencing of cave bacteria.</title>
        <authorList>
            <person name="Gan H.M."/>
            <person name="Barton H."/>
            <person name="Savka M.A."/>
        </authorList>
    </citation>
    <scope>NUCLEOTIDE SEQUENCE [LARGE SCALE GENOMIC DNA]</scope>
    <source>
        <strain evidence="4">LC387</strain>
    </source>
</reference>
<feature type="DNA-binding region" description="H-T-H motif" evidence="2">
    <location>
        <begin position="32"/>
        <end position="51"/>
    </location>
</feature>
<dbReference type="InterPro" id="IPR001647">
    <property type="entry name" value="HTH_TetR"/>
</dbReference>
<dbReference type="OrthoDB" id="3218408at2"/>
<keyword evidence="1 2" id="KW-0238">DNA-binding</keyword>
<dbReference type="Gene3D" id="1.10.357.10">
    <property type="entry name" value="Tetracycline Repressor, domain 2"/>
    <property type="match status" value="1"/>
</dbReference>
<keyword evidence="5" id="KW-1185">Reference proteome</keyword>
<dbReference type="GO" id="GO:0003677">
    <property type="term" value="F:DNA binding"/>
    <property type="evidence" value="ECO:0007669"/>
    <property type="project" value="UniProtKB-UniRule"/>
</dbReference>
<name>A0A4U6BLZ0_9BRAD</name>
<accession>A0A4U6BLZ0</accession>
<protein>
    <submittedName>
        <fullName evidence="4">TetR/AcrR family transcriptional regulator</fullName>
    </submittedName>
</protein>
<dbReference type="Proteomes" id="UP000034832">
    <property type="component" value="Unassembled WGS sequence"/>
</dbReference>
<dbReference type="SUPFAM" id="SSF46689">
    <property type="entry name" value="Homeodomain-like"/>
    <property type="match status" value="1"/>
</dbReference>
<evidence type="ECO:0000313" key="4">
    <source>
        <dbReference type="EMBL" id="TKT71237.1"/>
    </source>
</evidence>
<evidence type="ECO:0000259" key="3">
    <source>
        <dbReference type="PROSITE" id="PS50977"/>
    </source>
</evidence>